<dbReference type="Proteomes" id="UP000254263">
    <property type="component" value="Unassembled WGS sequence"/>
</dbReference>
<evidence type="ECO:0000259" key="2">
    <source>
        <dbReference type="Pfam" id="PF13100"/>
    </source>
</evidence>
<reference evidence="3 4" key="1">
    <citation type="submission" date="2018-06" db="EMBL/GenBank/DDBJ databases">
        <authorList>
            <consortium name="Pathogen Informatics"/>
            <person name="Doyle S."/>
        </authorList>
    </citation>
    <scope>NUCLEOTIDE SEQUENCE [LARGE SCALE GENOMIC DNA]</scope>
    <source>
        <strain evidence="3 4">NCTC13100</strain>
    </source>
</reference>
<dbReference type="InterPro" id="IPR005653">
    <property type="entry name" value="OstA-like_N"/>
</dbReference>
<dbReference type="GO" id="GO:0009279">
    <property type="term" value="C:cell outer membrane"/>
    <property type="evidence" value="ECO:0007669"/>
    <property type="project" value="TreeGrafter"/>
</dbReference>
<keyword evidence="1" id="KW-0732">Signal</keyword>
<dbReference type="PANTHER" id="PTHR36504">
    <property type="entry name" value="LIPOPOLYSACCHARIDE EXPORT SYSTEM PROTEIN LPTA"/>
    <property type="match status" value="1"/>
</dbReference>
<dbReference type="Gene3D" id="2.60.450.10">
    <property type="entry name" value="Lipopolysaccharide (LPS) transport protein A like domain"/>
    <property type="match status" value="1"/>
</dbReference>
<dbReference type="GO" id="GO:0015920">
    <property type="term" value="P:lipopolysaccharide transport"/>
    <property type="evidence" value="ECO:0007669"/>
    <property type="project" value="TreeGrafter"/>
</dbReference>
<name>A0A379DIL3_9PORP</name>
<proteinExistence type="predicted"/>
<dbReference type="Pfam" id="PF13100">
    <property type="entry name" value="OstA_2"/>
    <property type="match status" value="1"/>
</dbReference>
<gene>
    <name evidence="3" type="ORF">NCTC13100_01363</name>
</gene>
<dbReference type="GO" id="GO:0017089">
    <property type="term" value="F:glycolipid transfer activity"/>
    <property type="evidence" value="ECO:0007669"/>
    <property type="project" value="TreeGrafter"/>
</dbReference>
<dbReference type="EMBL" id="UGTI01000001">
    <property type="protein sequence ID" value="SUB78210.1"/>
    <property type="molecule type" value="Genomic_DNA"/>
</dbReference>
<evidence type="ECO:0000256" key="1">
    <source>
        <dbReference type="ARBA" id="ARBA00022729"/>
    </source>
</evidence>
<dbReference type="AlphaFoldDB" id="A0A379DIL3"/>
<dbReference type="InterPro" id="IPR052037">
    <property type="entry name" value="LPS_export_LptA"/>
</dbReference>
<dbReference type="PANTHER" id="PTHR36504:SF1">
    <property type="entry name" value="LIPOPOLYSACCHARIDE EXPORT SYSTEM PROTEIN LPTA"/>
    <property type="match status" value="1"/>
</dbReference>
<protein>
    <submittedName>
        <fullName evidence="3">Organic solvent tolerance protein OstA</fullName>
    </submittedName>
</protein>
<dbReference type="GO" id="GO:0030288">
    <property type="term" value="C:outer membrane-bounded periplasmic space"/>
    <property type="evidence" value="ECO:0007669"/>
    <property type="project" value="TreeGrafter"/>
</dbReference>
<evidence type="ECO:0000313" key="3">
    <source>
        <dbReference type="EMBL" id="SUB78210.1"/>
    </source>
</evidence>
<sequence length="716" mass="81754">MRIPNKHRFIYVALLLLIIGFYIKLSAQFMAEVYGRPAAFIYNTTPDTVSPADKEKKRIILEHADRVTYNRAYNDVQRLIGNVRLRHEDAVMNCDSAYLNEQNQSFEAFGNVHMVQGDTVNLYGSYLYYDGVEKIAKMRKNVRLEDKTSVLYTDSLDYDRVANLAYYFDGGTIVDSLNTLSSDYGQYDPQTDDAEFQYNVKLENERYTLTTEHLFYNTKSQISIFDGPTTVVSDDNRIISTRGVYDSKNEKAYLLDRSEVYSGSKKLVGDSIFYDQQIRYGEAFGNMIISDSVRKADLHGDYGFFDETKNYAFATSRAYIKEYSGKDPIYMGADTLEFITIDTLSARLLFTPPLSVEDVVQAKDSTTASKSKAVSDSSEGEGDREQIAIPDEFYTSNLEYHLISDSLPKVKEDSVCRIIKAYPNVKIFKQDVQAVCGYAQMVSIDSVINLRRSPVMWSENNQVKGDSINFFLKGEKLDHVDVYENVFVTEKIGSDMYNQIRAPYMMAIIEDSVIRELRAYMDVMSIRYAQQENSGKFFGLNRVKSTSMFVYFENSKLEKVFLGGPGEGKFFPIHMAQSDEVRKLEGFNWSDDIRPKNSEEVIPKTPLNIVPNGTKMDLLTIASTFSGKEAIDKAYKPFKISADSLQEKSSPVTEHLQDTVVMHNYLLKQTKEILKPEPKDRLKEIIFTPWYNIFITKGDRDNSTTSPYIGILKKKG</sequence>
<accession>A0A379DIL3</accession>
<organism evidence="3 4">
    <name type="scientific">Porphyromonas macacae</name>
    <dbReference type="NCBI Taxonomy" id="28115"/>
    <lineage>
        <taxon>Bacteria</taxon>
        <taxon>Pseudomonadati</taxon>
        <taxon>Bacteroidota</taxon>
        <taxon>Bacteroidia</taxon>
        <taxon>Bacteroidales</taxon>
        <taxon>Porphyromonadaceae</taxon>
        <taxon>Porphyromonas</taxon>
    </lineage>
</organism>
<evidence type="ECO:0000313" key="4">
    <source>
        <dbReference type="Proteomes" id="UP000254263"/>
    </source>
</evidence>
<dbReference type="RefSeq" id="WP_018360632.1">
    <property type="nucleotide sequence ID" value="NZ_UGTI01000001.1"/>
</dbReference>
<feature type="domain" description="Organic solvent tolerance-like N-terminal" evidence="2">
    <location>
        <begin position="56"/>
        <end position="212"/>
    </location>
</feature>